<organism evidence="3 4">
    <name type="scientific">Drosophila simulans</name>
    <name type="common">Fruit fly</name>
    <dbReference type="NCBI Taxonomy" id="7240"/>
    <lineage>
        <taxon>Eukaryota</taxon>
        <taxon>Metazoa</taxon>
        <taxon>Ecdysozoa</taxon>
        <taxon>Arthropoda</taxon>
        <taxon>Hexapoda</taxon>
        <taxon>Insecta</taxon>
        <taxon>Pterygota</taxon>
        <taxon>Neoptera</taxon>
        <taxon>Endopterygota</taxon>
        <taxon>Diptera</taxon>
        <taxon>Brachycera</taxon>
        <taxon>Muscomorpha</taxon>
        <taxon>Ephydroidea</taxon>
        <taxon>Drosophilidae</taxon>
        <taxon>Drosophila</taxon>
        <taxon>Sophophora</taxon>
    </lineage>
</organism>
<sequence>MEQPPDGGCGPQLRRMSSSATTTDQLGMAGCIGGPTERHKRNADAVLDLGGYMVYPGRLIRESSTRSYDLENVLSVGFPHSSNLGLIKQDKMTVAFFLTMMFLLLATSVFIKFLSNAYHKAKRAGLSSDYRSRSERTNDTRNGEREL</sequence>
<feature type="compositionally biased region" description="Basic and acidic residues" evidence="1">
    <location>
        <begin position="130"/>
        <end position="147"/>
    </location>
</feature>
<feature type="region of interest" description="Disordered" evidence="1">
    <location>
        <begin position="1"/>
        <end position="33"/>
    </location>
</feature>
<accession>B4QGW3</accession>
<dbReference type="EMBL" id="CM000362">
    <property type="protein sequence ID" value="EDX07226.1"/>
    <property type="molecule type" value="Genomic_DNA"/>
</dbReference>
<feature type="region of interest" description="Disordered" evidence="1">
    <location>
        <begin position="128"/>
        <end position="147"/>
    </location>
</feature>
<dbReference type="OMA" id="TERHKRN"/>
<evidence type="ECO:0000256" key="2">
    <source>
        <dbReference type="SAM" id="Phobius"/>
    </source>
</evidence>
<dbReference type="HOGENOM" id="CLU_1770024_0_0_1"/>
<protein>
    <submittedName>
        <fullName evidence="3">GD11128</fullName>
    </submittedName>
</protein>
<keyword evidence="2" id="KW-0472">Membrane</keyword>
<feature type="compositionally biased region" description="Polar residues" evidence="1">
    <location>
        <begin position="15"/>
        <end position="25"/>
    </location>
</feature>
<feature type="transmembrane region" description="Helical" evidence="2">
    <location>
        <begin position="94"/>
        <end position="114"/>
    </location>
</feature>
<evidence type="ECO:0000313" key="4">
    <source>
        <dbReference type="Proteomes" id="UP000000304"/>
    </source>
</evidence>
<evidence type="ECO:0000256" key="1">
    <source>
        <dbReference type="SAM" id="MobiDB-lite"/>
    </source>
</evidence>
<dbReference type="AlphaFoldDB" id="B4QGW3"/>
<name>B4QGW3_DROSI</name>
<keyword evidence="2" id="KW-0812">Transmembrane</keyword>
<keyword evidence="2" id="KW-1133">Transmembrane helix</keyword>
<proteinExistence type="predicted"/>
<gene>
    <name evidence="3" type="primary">Dsim\GD11128</name>
    <name evidence="3" type="ORF">Dsim_GD11128</name>
</gene>
<keyword evidence="4" id="KW-1185">Reference proteome</keyword>
<dbReference type="Proteomes" id="UP000000304">
    <property type="component" value="Chromosome 2R"/>
</dbReference>
<evidence type="ECO:0000313" key="3">
    <source>
        <dbReference type="EMBL" id="EDX07226.1"/>
    </source>
</evidence>
<reference evidence="3 4" key="1">
    <citation type="journal article" date="2007" name="Nature">
        <title>Evolution of genes and genomes on the Drosophila phylogeny.</title>
        <authorList>
            <consortium name="Drosophila 12 Genomes Consortium"/>
            <person name="Clark A.G."/>
            <person name="Eisen M.B."/>
            <person name="Smith D.R."/>
            <person name="Bergman C.M."/>
            <person name="Oliver B."/>
            <person name="Markow T.A."/>
            <person name="Kaufman T.C."/>
            <person name="Kellis M."/>
            <person name="Gelbart W."/>
            <person name="Iyer V.N."/>
            <person name="Pollard D.A."/>
            <person name="Sackton T.B."/>
            <person name="Larracuente A.M."/>
            <person name="Singh N.D."/>
            <person name="Abad J.P."/>
            <person name="Abt D.N."/>
            <person name="Adryan B."/>
            <person name="Aguade M."/>
            <person name="Akashi H."/>
            <person name="Anderson W.W."/>
            <person name="Aquadro C.F."/>
            <person name="Ardell D.H."/>
            <person name="Arguello R."/>
            <person name="Artieri C.G."/>
            <person name="Barbash D.A."/>
            <person name="Barker D."/>
            <person name="Barsanti P."/>
            <person name="Batterham P."/>
            <person name="Batzoglou S."/>
            <person name="Begun D."/>
            <person name="Bhutkar A."/>
            <person name="Blanco E."/>
            <person name="Bosak S.A."/>
            <person name="Bradley R.K."/>
            <person name="Brand A.D."/>
            <person name="Brent M.R."/>
            <person name="Brooks A.N."/>
            <person name="Brown R.H."/>
            <person name="Butlin R.K."/>
            <person name="Caggese C."/>
            <person name="Calvi B.R."/>
            <person name="Bernardo de Carvalho A."/>
            <person name="Caspi A."/>
            <person name="Castrezana S."/>
            <person name="Celniker S.E."/>
            <person name="Chang J.L."/>
            <person name="Chapple C."/>
            <person name="Chatterji S."/>
            <person name="Chinwalla A."/>
            <person name="Civetta A."/>
            <person name="Clifton S.W."/>
            <person name="Comeron J.M."/>
            <person name="Costello J.C."/>
            <person name="Coyne J.A."/>
            <person name="Daub J."/>
            <person name="David R.G."/>
            <person name="Delcher A.L."/>
            <person name="Delehaunty K."/>
            <person name="Do C.B."/>
            <person name="Ebling H."/>
            <person name="Edwards K."/>
            <person name="Eickbush T."/>
            <person name="Evans J.D."/>
            <person name="Filipski A."/>
            <person name="Findeiss S."/>
            <person name="Freyhult E."/>
            <person name="Fulton L."/>
            <person name="Fulton R."/>
            <person name="Garcia A.C."/>
            <person name="Gardiner A."/>
            <person name="Garfield D.A."/>
            <person name="Garvin B.E."/>
            <person name="Gibson G."/>
            <person name="Gilbert D."/>
            <person name="Gnerre S."/>
            <person name="Godfrey J."/>
            <person name="Good R."/>
            <person name="Gotea V."/>
            <person name="Gravely B."/>
            <person name="Greenberg A.J."/>
            <person name="Griffiths-Jones S."/>
            <person name="Gross S."/>
            <person name="Guigo R."/>
            <person name="Gustafson E.A."/>
            <person name="Haerty W."/>
            <person name="Hahn M.W."/>
            <person name="Halligan D.L."/>
            <person name="Halpern A.L."/>
            <person name="Halter G.M."/>
            <person name="Han M.V."/>
            <person name="Heger A."/>
            <person name="Hillier L."/>
            <person name="Hinrichs A.S."/>
            <person name="Holmes I."/>
            <person name="Hoskins R.A."/>
            <person name="Hubisz M.J."/>
            <person name="Hultmark D."/>
            <person name="Huntley M.A."/>
            <person name="Jaffe D.B."/>
            <person name="Jagadeeshan S."/>
            <person name="Jeck W.R."/>
            <person name="Johnson J."/>
            <person name="Jones C.D."/>
            <person name="Jordan W.C."/>
            <person name="Karpen G.H."/>
            <person name="Kataoka E."/>
            <person name="Keightley P.D."/>
            <person name="Kheradpour P."/>
            <person name="Kirkness E.F."/>
            <person name="Koerich L.B."/>
            <person name="Kristiansen K."/>
            <person name="Kudrna D."/>
            <person name="Kulathinal R.J."/>
            <person name="Kumar S."/>
            <person name="Kwok R."/>
            <person name="Lander E."/>
            <person name="Langley C.H."/>
            <person name="Lapoint R."/>
            <person name="Lazzaro B.P."/>
            <person name="Lee S.J."/>
            <person name="Levesque L."/>
            <person name="Li R."/>
            <person name="Lin C.F."/>
            <person name="Lin M.F."/>
            <person name="Lindblad-Toh K."/>
            <person name="Llopart A."/>
            <person name="Long M."/>
            <person name="Low L."/>
            <person name="Lozovsky E."/>
            <person name="Lu J."/>
            <person name="Luo M."/>
            <person name="Machado C.A."/>
            <person name="Makalowski W."/>
            <person name="Marzo M."/>
            <person name="Matsuda M."/>
            <person name="Matzkin L."/>
            <person name="McAllister B."/>
            <person name="McBride C.S."/>
            <person name="McKernan B."/>
            <person name="McKernan K."/>
            <person name="Mendez-Lago M."/>
            <person name="Minx P."/>
            <person name="Mollenhauer M.U."/>
            <person name="Montooth K."/>
            <person name="Mount S.M."/>
            <person name="Mu X."/>
            <person name="Myers E."/>
            <person name="Negre B."/>
            <person name="Newfeld S."/>
            <person name="Nielsen R."/>
            <person name="Noor M.A."/>
            <person name="O'Grady P."/>
            <person name="Pachter L."/>
            <person name="Papaceit M."/>
            <person name="Parisi M.J."/>
            <person name="Parisi M."/>
            <person name="Parts L."/>
            <person name="Pedersen J.S."/>
            <person name="Pesole G."/>
            <person name="Phillippy A.M."/>
            <person name="Ponting C.P."/>
            <person name="Pop M."/>
            <person name="Porcelli D."/>
            <person name="Powell J.R."/>
            <person name="Prohaska S."/>
            <person name="Pruitt K."/>
            <person name="Puig M."/>
            <person name="Quesneville H."/>
            <person name="Ram K.R."/>
            <person name="Rand D."/>
            <person name="Rasmussen M.D."/>
            <person name="Reed L.K."/>
            <person name="Reenan R."/>
            <person name="Reily A."/>
            <person name="Remington K.A."/>
            <person name="Rieger T.T."/>
            <person name="Ritchie M.G."/>
            <person name="Robin C."/>
            <person name="Rogers Y.H."/>
            <person name="Rohde C."/>
            <person name="Rozas J."/>
            <person name="Rubenfield M.J."/>
            <person name="Ruiz A."/>
            <person name="Russo S."/>
            <person name="Salzberg S.L."/>
            <person name="Sanchez-Gracia A."/>
            <person name="Saranga D.J."/>
            <person name="Sato H."/>
            <person name="Schaeffer S.W."/>
            <person name="Schatz M.C."/>
            <person name="Schlenke T."/>
            <person name="Schwartz R."/>
            <person name="Segarra C."/>
            <person name="Singh R.S."/>
            <person name="Sirot L."/>
            <person name="Sirota M."/>
            <person name="Sisneros N.B."/>
            <person name="Smith C.D."/>
            <person name="Smith T.F."/>
            <person name="Spieth J."/>
            <person name="Stage D.E."/>
            <person name="Stark A."/>
            <person name="Stephan W."/>
            <person name="Strausberg R.L."/>
            <person name="Strempel S."/>
            <person name="Sturgill D."/>
            <person name="Sutton G."/>
            <person name="Sutton G.G."/>
            <person name="Tao W."/>
            <person name="Teichmann S."/>
            <person name="Tobari Y.N."/>
            <person name="Tomimura Y."/>
            <person name="Tsolas J.M."/>
            <person name="Valente V.L."/>
            <person name="Venter E."/>
            <person name="Venter J.C."/>
            <person name="Vicario S."/>
            <person name="Vieira F.G."/>
            <person name="Vilella A.J."/>
            <person name="Villasante A."/>
            <person name="Walenz B."/>
            <person name="Wang J."/>
            <person name="Wasserman M."/>
            <person name="Watts T."/>
            <person name="Wilson D."/>
            <person name="Wilson R.K."/>
            <person name="Wing R.A."/>
            <person name="Wolfner M.F."/>
            <person name="Wong A."/>
            <person name="Wong G.K."/>
            <person name="Wu C.I."/>
            <person name="Wu G."/>
            <person name="Yamamoto D."/>
            <person name="Yang H.P."/>
            <person name="Yang S.P."/>
            <person name="Yorke J.A."/>
            <person name="Yoshida K."/>
            <person name="Zdobnov E."/>
            <person name="Zhang P."/>
            <person name="Zhang Y."/>
            <person name="Zimin A.V."/>
            <person name="Baldwin J."/>
            <person name="Abdouelleil A."/>
            <person name="Abdulkadir J."/>
            <person name="Abebe A."/>
            <person name="Abera B."/>
            <person name="Abreu J."/>
            <person name="Acer S.C."/>
            <person name="Aftuck L."/>
            <person name="Alexander A."/>
            <person name="An P."/>
            <person name="Anderson E."/>
            <person name="Anderson S."/>
            <person name="Arachi H."/>
            <person name="Azer M."/>
            <person name="Bachantsang P."/>
            <person name="Barry A."/>
            <person name="Bayul T."/>
            <person name="Berlin A."/>
            <person name="Bessette D."/>
            <person name="Bloom T."/>
            <person name="Blye J."/>
            <person name="Boguslavskiy L."/>
            <person name="Bonnet C."/>
            <person name="Boukhgalter B."/>
            <person name="Bourzgui I."/>
            <person name="Brown A."/>
            <person name="Cahill P."/>
            <person name="Channer S."/>
            <person name="Cheshatsang Y."/>
            <person name="Chuda L."/>
            <person name="Citroen M."/>
            <person name="Collymore A."/>
            <person name="Cooke P."/>
            <person name="Costello M."/>
            <person name="D'Aco K."/>
            <person name="Daza R."/>
            <person name="De Haan G."/>
            <person name="DeGray S."/>
            <person name="DeMaso C."/>
            <person name="Dhargay N."/>
            <person name="Dooley K."/>
            <person name="Dooley E."/>
            <person name="Doricent M."/>
            <person name="Dorje P."/>
            <person name="Dorjee K."/>
            <person name="Dupes A."/>
            <person name="Elong R."/>
            <person name="Falk J."/>
            <person name="Farina A."/>
            <person name="Faro S."/>
            <person name="Ferguson D."/>
            <person name="Fisher S."/>
            <person name="Foley C.D."/>
            <person name="Franke A."/>
            <person name="Friedrich D."/>
            <person name="Gadbois L."/>
            <person name="Gearin G."/>
            <person name="Gearin C.R."/>
            <person name="Giannoukos G."/>
            <person name="Goode T."/>
            <person name="Graham J."/>
            <person name="Grandbois E."/>
            <person name="Grewal S."/>
            <person name="Gyaltsen K."/>
            <person name="Hafez N."/>
            <person name="Hagos B."/>
            <person name="Hall J."/>
            <person name="Henson C."/>
            <person name="Hollinger A."/>
            <person name="Honan T."/>
            <person name="Huard M.D."/>
            <person name="Hughes L."/>
            <person name="Hurhula B."/>
            <person name="Husby M.E."/>
            <person name="Kamat A."/>
            <person name="Kanga B."/>
            <person name="Kashin S."/>
            <person name="Khazanovich D."/>
            <person name="Kisner P."/>
            <person name="Lance K."/>
            <person name="Lara M."/>
            <person name="Lee W."/>
            <person name="Lennon N."/>
            <person name="Letendre F."/>
            <person name="LeVine R."/>
            <person name="Lipovsky A."/>
            <person name="Liu X."/>
            <person name="Liu J."/>
            <person name="Liu S."/>
            <person name="Lokyitsang T."/>
            <person name="Lokyitsang Y."/>
            <person name="Lubonja R."/>
            <person name="Lui A."/>
            <person name="MacDonald P."/>
            <person name="Magnisalis V."/>
            <person name="Maru K."/>
            <person name="Matthews C."/>
            <person name="McCusker W."/>
            <person name="McDonough S."/>
            <person name="Mehta T."/>
            <person name="Meldrim J."/>
            <person name="Meneus L."/>
            <person name="Mihai O."/>
            <person name="Mihalev A."/>
            <person name="Mihova T."/>
            <person name="Mittelman R."/>
            <person name="Mlenga V."/>
            <person name="Montmayeur A."/>
            <person name="Mulrain L."/>
            <person name="Navidi A."/>
            <person name="Naylor J."/>
            <person name="Negash T."/>
            <person name="Nguyen T."/>
            <person name="Nguyen N."/>
            <person name="Nicol R."/>
            <person name="Norbu C."/>
            <person name="Norbu N."/>
            <person name="Novod N."/>
            <person name="O'Neill B."/>
            <person name="Osman S."/>
            <person name="Markiewicz E."/>
            <person name="Oyono O.L."/>
            <person name="Patti C."/>
            <person name="Phunkhang P."/>
            <person name="Pierre F."/>
            <person name="Priest M."/>
            <person name="Raghuraman S."/>
            <person name="Rege F."/>
            <person name="Reyes R."/>
            <person name="Rise C."/>
            <person name="Rogov P."/>
            <person name="Ross K."/>
            <person name="Ryan E."/>
            <person name="Settipalli S."/>
            <person name="Shea T."/>
            <person name="Sherpa N."/>
            <person name="Shi L."/>
            <person name="Shih D."/>
            <person name="Sparrow T."/>
            <person name="Spaulding J."/>
            <person name="Stalker J."/>
            <person name="Stange-Thomann N."/>
            <person name="Stavropoulos S."/>
            <person name="Stone C."/>
            <person name="Strader C."/>
            <person name="Tesfaye S."/>
            <person name="Thomson T."/>
            <person name="Thoulutsang Y."/>
            <person name="Thoulutsang D."/>
            <person name="Topham K."/>
            <person name="Topping I."/>
            <person name="Tsamla T."/>
            <person name="Vassiliev H."/>
            <person name="Vo A."/>
            <person name="Wangchuk T."/>
            <person name="Wangdi T."/>
            <person name="Weiand M."/>
            <person name="Wilkinson J."/>
            <person name="Wilson A."/>
            <person name="Yadav S."/>
            <person name="Young G."/>
            <person name="Yu Q."/>
            <person name="Zembek L."/>
            <person name="Zhong D."/>
            <person name="Zimmer A."/>
            <person name="Zwirko Z."/>
            <person name="Jaffe D.B."/>
            <person name="Alvarez P."/>
            <person name="Brockman W."/>
            <person name="Butler J."/>
            <person name="Chin C."/>
            <person name="Gnerre S."/>
            <person name="Grabherr M."/>
            <person name="Kleber M."/>
            <person name="Mauceli E."/>
            <person name="MacCallum I."/>
        </authorList>
    </citation>
    <scope>NUCLEOTIDE SEQUENCE [LARGE SCALE GENOMIC DNA]</scope>
    <source>
        <strain evidence="4">white501</strain>
    </source>
</reference>